<dbReference type="InterPro" id="IPR002645">
    <property type="entry name" value="STAS_dom"/>
</dbReference>
<feature type="transmembrane region" description="Helical" evidence="5">
    <location>
        <begin position="285"/>
        <end position="303"/>
    </location>
</feature>
<organism evidence="7 8">
    <name type="scientific">Diaphorina citri</name>
    <name type="common">Asian citrus psyllid</name>
    <dbReference type="NCBI Taxonomy" id="121845"/>
    <lineage>
        <taxon>Eukaryota</taxon>
        <taxon>Metazoa</taxon>
        <taxon>Ecdysozoa</taxon>
        <taxon>Arthropoda</taxon>
        <taxon>Hexapoda</taxon>
        <taxon>Insecta</taxon>
        <taxon>Pterygota</taxon>
        <taxon>Neoptera</taxon>
        <taxon>Paraneoptera</taxon>
        <taxon>Hemiptera</taxon>
        <taxon>Sternorrhyncha</taxon>
        <taxon>Psylloidea</taxon>
        <taxon>Psyllidae</taxon>
        <taxon>Diaphorininae</taxon>
        <taxon>Diaphorina</taxon>
    </lineage>
</organism>
<feature type="transmembrane region" description="Helical" evidence="5">
    <location>
        <begin position="219"/>
        <end position="238"/>
    </location>
</feature>
<feature type="transmembrane region" description="Helical" evidence="5">
    <location>
        <begin position="361"/>
        <end position="378"/>
    </location>
</feature>
<dbReference type="Pfam" id="PF00916">
    <property type="entry name" value="Sulfate_transp"/>
    <property type="match status" value="1"/>
</dbReference>
<feature type="transmembrane region" description="Helical" evidence="5">
    <location>
        <begin position="250"/>
        <end position="273"/>
    </location>
</feature>
<dbReference type="Proteomes" id="UP000079169">
    <property type="component" value="Unplaced"/>
</dbReference>
<name>A0A3Q0J1V0_DIACI</name>
<comment type="subcellular location">
    <subcellularLocation>
        <location evidence="1">Membrane</location>
        <topology evidence="1">Multi-pass membrane protein</topology>
    </subcellularLocation>
</comment>
<keyword evidence="3 5" id="KW-1133">Transmembrane helix</keyword>
<keyword evidence="4 5" id="KW-0472">Membrane</keyword>
<dbReference type="PROSITE" id="PS50801">
    <property type="entry name" value="STAS"/>
    <property type="match status" value="1"/>
</dbReference>
<dbReference type="InterPro" id="IPR036513">
    <property type="entry name" value="STAS_dom_sf"/>
</dbReference>
<evidence type="ECO:0000313" key="8">
    <source>
        <dbReference type="RefSeq" id="XP_026682444.1"/>
    </source>
</evidence>
<dbReference type="RefSeq" id="XP_026682444.1">
    <property type="nucleotide sequence ID" value="XM_026826643.1"/>
</dbReference>
<evidence type="ECO:0000256" key="1">
    <source>
        <dbReference type="ARBA" id="ARBA00004141"/>
    </source>
</evidence>
<dbReference type="Pfam" id="PF01740">
    <property type="entry name" value="STAS"/>
    <property type="match status" value="1"/>
</dbReference>
<dbReference type="KEGG" id="dci:113469154"/>
<dbReference type="PANTHER" id="PTHR11814">
    <property type="entry name" value="SULFATE TRANSPORTER"/>
    <property type="match status" value="1"/>
</dbReference>
<evidence type="ECO:0000259" key="6">
    <source>
        <dbReference type="PROSITE" id="PS50801"/>
    </source>
</evidence>
<dbReference type="PaxDb" id="121845-A0A3Q0J1V0"/>
<dbReference type="SUPFAM" id="SSF52091">
    <property type="entry name" value="SpoIIaa-like"/>
    <property type="match status" value="1"/>
</dbReference>
<dbReference type="GO" id="GO:0055085">
    <property type="term" value="P:transmembrane transport"/>
    <property type="evidence" value="ECO:0007669"/>
    <property type="project" value="InterPro"/>
</dbReference>
<dbReference type="InterPro" id="IPR011547">
    <property type="entry name" value="SLC26A/SulP_dom"/>
</dbReference>
<dbReference type="AlphaFoldDB" id="A0A3Q0J1V0"/>
<feature type="transmembrane region" description="Helical" evidence="5">
    <location>
        <begin position="83"/>
        <end position="101"/>
    </location>
</feature>
<dbReference type="GeneID" id="113469154"/>
<proteinExistence type="predicted"/>
<dbReference type="InterPro" id="IPR001902">
    <property type="entry name" value="SLC26A/SulP_fam"/>
</dbReference>
<evidence type="ECO:0000256" key="2">
    <source>
        <dbReference type="ARBA" id="ARBA00022692"/>
    </source>
</evidence>
<feature type="transmembrane region" description="Helical" evidence="5">
    <location>
        <begin position="134"/>
        <end position="150"/>
    </location>
</feature>
<protein>
    <submittedName>
        <fullName evidence="8">Prestin-like</fullName>
    </submittedName>
</protein>
<dbReference type="Gene3D" id="3.30.750.24">
    <property type="entry name" value="STAS domain"/>
    <property type="match status" value="1"/>
</dbReference>
<feature type="domain" description="STAS" evidence="6">
    <location>
        <begin position="400"/>
        <end position="515"/>
    </location>
</feature>
<evidence type="ECO:0000256" key="5">
    <source>
        <dbReference type="SAM" id="Phobius"/>
    </source>
</evidence>
<accession>A0A3Q0J1V0</accession>
<evidence type="ECO:0000256" key="3">
    <source>
        <dbReference type="ARBA" id="ARBA00022989"/>
    </source>
</evidence>
<feature type="transmembrane region" description="Helical" evidence="5">
    <location>
        <begin position="162"/>
        <end position="183"/>
    </location>
</feature>
<dbReference type="CDD" id="cd07042">
    <property type="entry name" value="STAS_SulP_like_sulfate_transporter"/>
    <property type="match status" value="1"/>
</dbReference>
<dbReference type="GO" id="GO:0016020">
    <property type="term" value="C:membrane"/>
    <property type="evidence" value="ECO:0007669"/>
    <property type="project" value="UniProtKB-SubCell"/>
</dbReference>
<keyword evidence="7" id="KW-1185">Reference proteome</keyword>
<feature type="transmembrane region" description="Helical" evidence="5">
    <location>
        <begin position="51"/>
        <end position="71"/>
    </location>
</feature>
<gene>
    <name evidence="8" type="primary">LOC113469154</name>
</gene>
<sequence>MGTFSVVCMMTSKAVYTYSDPRYFSLDSIQTNITSNSSLPSPHDPLGLSPVQVASAVCITVGIWHVILGMFQLGSLSVLMSDIMISGFTTGTAILVILSQIKHVFGIKVKRHIGPFNVIYTLIDVAENIHKTNYVAFGVVVILVSVLIIYNDHFKSKIQKNISFPIPTEMIVIVAGALLSSILDVKHKYNLSNVGKIPIGLPSPQPPPFYLIPKLMLDGLFISIVAFSINISMASILAKKKYKIDSNQELLASGVSNIFASFFSCIPFASSLSRSLVQLQVGGKTQLASGVSCVLLVLILLYIGPFFETLPYCVLTSIVIVAVKGMLNQVKDLKLAFKESYTEACVWCLTFLSVVLLDVDYGLGIGVLCSLIFVVVTGQKVMVYKLGRLIDSNIYVEEDFYESAIDVPGIVILRIIGGMNFINKDKVFHKISKLSLSSEPYPKQIILDMMSLSSVDTSTVKSFLDLYKELMEQGISLHIVKLLEPVKQVFVKCDFFNDFPSSQLYPTVYDAVSDCKEY</sequence>
<evidence type="ECO:0000313" key="7">
    <source>
        <dbReference type="Proteomes" id="UP000079169"/>
    </source>
</evidence>
<evidence type="ECO:0000256" key="4">
    <source>
        <dbReference type="ARBA" id="ARBA00023136"/>
    </source>
</evidence>
<keyword evidence="2 5" id="KW-0812">Transmembrane</keyword>
<dbReference type="STRING" id="121845.A0A3Q0J1V0"/>
<reference evidence="8" key="1">
    <citation type="submission" date="2025-08" db="UniProtKB">
        <authorList>
            <consortium name="RefSeq"/>
        </authorList>
    </citation>
    <scope>IDENTIFICATION</scope>
</reference>
<feature type="transmembrane region" description="Helical" evidence="5">
    <location>
        <begin position="310"/>
        <end position="327"/>
    </location>
</feature>